<accession>A0AAD9J021</accession>
<dbReference type="AlphaFoldDB" id="A0AAD9J021"/>
<feature type="region of interest" description="Disordered" evidence="1">
    <location>
        <begin position="21"/>
        <end position="57"/>
    </location>
</feature>
<dbReference type="EMBL" id="JAODUP010000780">
    <property type="protein sequence ID" value="KAK2144166.1"/>
    <property type="molecule type" value="Genomic_DNA"/>
</dbReference>
<sequence length="184" mass="20814">MDRHTLNLKLRRRTYSRLRATPKKRQVVHQIKKSAAATEEESSDKMPSIRLGSNRHRSQGQVQSVRKCCVDYSISGLRSSVTLDDSNRHQIKNGTGQSQFDILASVMVDILMLFHSSVDCERIFSFVIKTKTAFCHSISAKTLSSLNVHEVFLNTKGPTCSQQKHSNTFLAKAKGVTYQKLMKK</sequence>
<name>A0AAD9J021_9ANNE</name>
<evidence type="ECO:0000313" key="3">
    <source>
        <dbReference type="Proteomes" id="UP001208570"/>
    </source>
</evidence>
<comment type="caution">
    <text evidence="2">The sequence shown here is derived from an EMBL/GenBank/DDBJ whole genome shotgun (WGS) entry which is preliminary data.</text>
</comment>
<protein>
    <recommendedName>
        <fullName evidence="4">HAT C-terminal dimerisation domain-containing protein</fullName>
    </recommendedName>
</protein>
<feature type="compositionally biased region" description="Basic residues" evidence="1">
    <location>
        <begin position="21"/>
        <end position="32"/>
    </location>
</feature>
<proteinExistence type="predicted"/>
<gene>
    <name evidence="2" type="ORF">LSH36_780g00007</name>
</gene>
<evidence type="ECO:0008006" key="4">
    <source>
        <dbReference type="Google" id="ProtNLM"/>
    </source>
</evidence>
<reference evidence="2" key="1">
    <citation type="journal article" date="2023" name="Mol. Biol. Evol.">
        <title>Third-Generation Sequencing Reveals the Adaptive Role of the Epigenome in Three Deep-Sea Polychaetes.</title>
        <authorList>
            <person name="Perez M."/>
            <person name="Aroh O."/>
            <person name="Sun Y."/>
            <person name="Lan Y."/>
            <person name="Juniper S.K."/>
            <person name="Young C.R."/>
            <person name="Angers B."/>
            <person name="Qian P.Y."/>
        </authorList>
    </citation>
    <scope>NUCLEOTIDE SEQUENCE</scope>
    <source>
        <strain evidence="2">P08H-3</strain>
    </source>
</reference>
<evidence type="ECO:0000313" key="2">
    <source>
        <dbReference type="EMBL" id="KAK2144166.1"/>
    </source>
</evidence>
<evidence type="ECO:0000256" key="1">
    <source>
        <dbReference type="SAM" id="MobiDB-lite"/>
    </source>
</evidence>
<keyword evidence="3" id="KW-1185">Reference proteome</keyword>
<organism evidence="2 3">
    <name type="scientific">Paralvinella palmiformis</name>
    <dbReference type="NCBI Taxonomy" id="53620"/>
    <lineage>
        <taxon>Eukaryota</taxon>
        <taxon>Metazoa</taxon>
        <taxon>Spiralia</taxon>
        <taxon>Lophotrochozoa</taxon>
        <taxon>Annelida</taxon>
        <taxon>Polychaeta</taxon>
        <taxon>Sedentaria</taxon>
        <taxon>Canalipalpata</taxon>
        <taxon>Terebellida</taxon>
        <taxon>Terebelliformia</taxon>
        <taxon>Alvinellidae</taxon>
        <taxon>Paralvinella</taxon>
    </lineage>
</organism>
<dbReference type="Proteomes" id="UP001208570">
    <property type="component" value="Unassembled WGS sequence"/>
</dbReference>